<dbReference type="Pfam" id="PF13305">
    <property type="entry name" value="TetR_C_33"/>
    <property type="match status" value="1"/>
</dbReference>
<evidence type="ECO:0000313" key="7">
    <source>
        <dbReference type="Proteomes" id="UP001520140"/>
    </source>
</evidence>
<reference evidence="6 7" key="1">
    <citation type="submission" date="2020-06" db="EMBL/GenBank/DDBJ databases">
        <title>Taxonomy, biology and ecology of Rhodococcus bacteria occurring in California pistachio and other woody hosts as revealed by genome sequence analyses.</title>
        <authorList>
            <person name="Gai Y."/>
            <person name="Riely B."/>
        </authorList>
    </citation>
    <scope>NUCLEOTIDE SEQUENCE [LARGE SCALE GENOMIC DNA]</scope>
    <source>
        <strain evidence="6 7">BP-284</strain>
    </source>
</reference>
<keyword evidence="1" id="KW-0805">Transcription regulation</keyword>
<sequence length="224" mass="23881">MSTENSRIPDARDRLLDAAVDILATDGPGEIKARRLAGATGMSTMMVYSTFGGIPGLIDAVRERGFVDLCEAFARIAPTEDPVADLFAQALTCREFAKSNPHLYDLMFGLSVRFYRPVADTGARSGRSTAFAEANALVIAVARRLVAARPCIDESPEAITAQLWCFVHGFVSLEVAGHFAEFGDPVAEVFVPLGIKFVVAIGDDPASAASSHRAGRMAWESATG</sequence>
<evidence type="ECO:0000256" key="2">
    <source>
        <dbReference type="ARBA" id="ARBA00023125"/>
    </source>
</evidence>
<dbReference type="Gene3D" id="1.10.357.10">
    <property type="entry name" value="Tetracycline Repressor, domain 2"/>
    <property type="match status" value="1"/>
</dbReference>
<dbReference type="PROSITE" id="PS50977">
    <property type="entry name" value="HTH_TETR_2"/>
    <property type="match status" value="1"/>
</dbReference>
<feature type="domain" description="HTH tetR-type" evidence="5">
    <location>
        <begin position="9"/>
        <end position="69"/>
    </location>
</feature>
<evidence type="ECO:0000256" key="3">
    <source>
        <dbReference type="ARBA" id="ARBA00023163"/>
    </source>
</evidence>
<keyword evidence="7" id="KW-1185">Reference proteome</keyword>
<accession>A0ABS7P0P0</accession>
<dbReference type="RefSeq" id="WP_068103183.1">
    <property type="nucleotide sequence ID" value="NZ_JABUKE010000024.1"/>
</dbReference>
<dbReference type="InterPro" id="IPR036271">
    <property type="entry name" value="Tet_transcr_reg_TetR-rel_C_sf"/>
</dbReference>
<evidence type="ECO:0000313" key="6">
    <source>
        <dbReference type="EMBL" id="MBY6322687.1"/>
    </source>
</evidence>
<keyword evidence="2 4" id="KW-0238">DNA-binding</keyword>
<protein>
    <submittedName>
        <fullName evidence="6">WHG domain-containing protein</fullName>
    </submittedName>
</protein>
<evidence type="ECO:0000259" key="5">
    <source>
        <dbReference type="PROSITE" id="PS50977"/>
    </source>
</evidence>
<keyword evidence="3" id="KW-0804">Transcription</keyword>
<dbReference type="InterPro" id="IPR001647">
    <property type="entry name" value="HTH_TetR"/>
</dbReference>
<dbReference type="Proteomes" id="UP001520140">
    <property type="component" value="Unassembled WGS sequence"/>
</dbReference>
<name>A0ABS7P0P0_9NOCA</name>
<comment type="caution">
    <text evidence="6">The sequence shown here is derived from an EMBL/GenBank/DDBJ whole genome shotgun (WGS) entry which is preliminary data.</text>
</comment>
<dbReference type="SUPFAM" id="SSF48498">
    <property type="entry name" value="Tetracyclin repressor-like, C-terminal domain"/>
    <property type="match status" value="1"/>
</dbReference>
<gene>
    <name evidence="6" type="ORF">HQ605_17855</name>
</gene>
<feature type="DNA-binding region" description="H-T-H motif" evidence="4">
    <location>
        <begin position="32"/>
        <end position="51"/>
    </location>
</feature>
<proteinExistence type="predicted"/>
<organism evidence="6 7">
    <name type="scientific">Rhodococcoides kroppenstedtii</name>
    <dbReference type="NCBI Taxonomy" id="293050"/>
    <lineage>
        <taxon>Bacteria</taxon>
        <taxon>Bacillati</taxon>
        <taxon>Actinomycetota</taxon>
        <taxon>Actinomycetes</taxon>
        <taxon>Mycobacteriales</taxon>
        <taxon>Nocardiaceae</taxon>
        <taxon>Rhodococcoides</taxon>
    </lineage>
</organism>
<dbReference type="InterPro" id="IPR009057">
    <property type="entry name" value="Homeodomain-like_sf"/>
</dbReference>
<dbReference type="InterPro" id="IPR025996">
    <property type="entry name" value="MT1864/Rv1816-like_C"/>
</dbReference>
<dbReference type="EMBL" id="JABUKG010000023">
    <property type="protein sequence ID" value="MBY6322687.1"/>
    <property type="molecule type" value="Genomic_DNA"/>
</dbReference>
<evidence type="ECO:0000256" key="4">
    <source>
        <dbReference type="PROSITE-ProRule" id="PRU00335"/>
    </source>
</evidence>
<evidence type="ECO:0000256" key="1">
    <source>
        <dbReference type="ARBA" id="ARBA00023015"/>
    </source>
</evidence>
<dbReference type="SUPFAM" id="SSF46689">
    <property type="entry name" value="Homeodomain-like"/>
    <property type="match status" value="1"/>
</dbReference>